<reference evidence="1" key="1">
    <citation type="journal article" date="2014" name="Front. Microbiol.">
        <title>High frequency of phylogenetically diverse reductive dehalogenase-homologous genes in deep subseafloor sedimentary metagenomes.</title>
        <authorList>
            <person name="Kawai M."/>
            <person name="Futagami T."/>
            <person name="Toyoda A."/>
            <person name="Takaki Y."/>
            <person name="Nishi S."/>
            <person name="Hori S."/>
            <person name="Arai W."/>
            <person name="Tsubouchi T."/>
            <person name="Morono Y."/>
            <person name="Uchiyama I."/>
            <person name="Ito T."/>
            <person name="Fujiyama A."/>
            <person name="Inagaki F."/>
            <person name="Takami H."/>
        </authorList>
    </citation>
    <scope>NUCLEOTIDE SEQUENCE</scope>
    <source>
        <strain evidence="1">Expedition CK06-06</strain>
    </source>
</reference>
<organism evidence="1">
    <name type="scientific">marine sediment metagenome</name>
    <dbReference type="NCBI Taxonomy" id="412755"/>
    <lineage>
        <taxon>unclassified sequences</taxon>
        <taxon>metagenomes</taxon>
        <taxon>ecological metagenomes</taxon>
    </lineage>
</organism>
<dbReference type="AlphaFoldDB" id="X0T4Y8"/>
<comment type="caution">
    <text evidence="1">The sequence shown here is derived from an EMBL/GenBank/DDBJ whole genome shotgun (WGS) entry which is preliminary data.</text>
</comment>
<gene>
    <name evidence="1" type="ORF">S01H1_29224</name>
</gene>
<accession>X0T4Y8</accession>
<feature type="non-terminal residue" evidence="1">
    <location>
        <position position="1"/>
    </location>
</feature>
<protein>
    <submittedName>
        <fullName evidence="1">Uncharacterized protein</fullName>
    </submittedName>
</protein>
<name>X0T4Y8_9ZZZZ</name>
<evidence type="ECO:0000313" key="1">
    <source>
        <dbReference type="EMBL" id="GAF88538.1"/>
    </source>
</evidence>
<sequence>QALDDGAYFQLSSGSPGARFTALEAEEIANGSRSIVVRTKPYQKYAKQAIFLLGGGKIHALYVEGFPEGPLPVKTVKEDMVKEHGMTDKEWTEKLGDAKKVWVYRPRILKHYEEPKEFKLPDLVVGPYIHHVKT</sequence>
<proteinExistence type="predicted"/>
<dbReference type="EMBL" id="BARS01017904">
    <property type="protein sequence ID" value="GAF88538.1"/>
    <property type="molecule type" value="Genomic_DNA"/>
</dbReference>